<evidence type="ECO:0000256" key="1">
    <source>
        <dbReference type="SAM" id="Phobius"/>
    </source>
</evidence>
<feature type="transmembrane region" description="Helical" evidence="1">
    <location>
        <begin position="65"/>
        <end position="83"/>
    </location>
</feature>
<reference evidence="3" key="1">
    <citation type="submission" date="2017-08" db="EMBL/GenBank/DDBJ databases">
        <title>A dynamic microbial community with high functional redundancy inhabits the cold, oxic subseafloor aquifer.</title>
        <authorList>
            <person name="Tully B.J."/>
            <person name="Wheat C.G."/>
            <person name="Glazer B.T."/>
            <person name="Huber J.A."/>
        </authorList>
    </citation>
    <scope>NUCLEOTIDE SEQUENCE [LARGE SCALE GENOMIC DNA]</scope>
</reference>
<comment type="caution">
    <text evidence="2">The sequence shown here is derived from an EMBL/GenBank/DDBJ whole genome shotgun (WGS) entry which is preliminary data.</text>
</comment>
<name>A0A2A5B7D3_9GAMM</name>
<gene>
    <name evidence="2" type="ORF">COA96_03030</name>
</gene>
<protein>
    <submittedName>
        <fullName evidence="2">Uncharacterized protein</fullName>
    </submittedName>
</protein>
<sequence length="94" mass="9960">MHQSNSESKLSMFNPLRLRRMSFGGIALGILALLTCELPIILALVGFGGLSAGAAWLKPPPIVELIGALLLITGIVLLVVLVIKSQLMKPSKAK</sequence>
<keyword evidence="1" id="KW-0812">Transmembrane</keyword>
<evidence type="ECO:0000313" key="2">
    <source>
        <dbReference type="EMBL" id="PCJ27487.1"/>
    </source>
</evidence>
<accession>A0A2A5B7D3</accession>
<keyword evidence="1" id="KW-0472">Membrane</keyword>
<evidence type="ECO:0000313" key="3">
    <source>
        <dbReference type="Proteomes" id="UP000218327"/>
    </source>
</evidence>
<dbReference type="Proteomes" id="UP000218327">
    <property type="component" value="Unassembled WGS sequence"/>
</dbReference>
<dbReference type="AlphaFoldDB" id="A0A2A5B7D3"/>
<dbReference type="EMBL" id="NVVJ01000006">
    <property type="protein sequence ID" value="PCJ27487.1"/>
    <property type="molecule type" value="Genomic_DNA"/>
</dbReference>
<feature type="transmembrane region" description="Helical" evidence="1">
    <location>
        <begin position="21"/>
        <end position="45"/>
    </location>
</feature>
<proteinExistence type="predicted"/>
<organism evidence="2 3">
    <name type="scientific">SAR86 cluster bacterium</name>
    <dbReference type="NCBI Taxonomy" id="2030880"/>
    <lineage>
        <taxon>Bacteria</taxon>
        <taxon>Pseudomonadati</taxon>
        <taxon>Pseudomonadota</taxon>
        <taxon>Gammaproteobacteria</taxon>
        <taxon>SAR86 cluster</taxon>
    </lineage>
</organism>
<keyword evidence="1" id="KW-1133">Transmembrane helix</keyword>